<accession>A0A7Z0A8C6</accession>
<dbReference type="Proteomes" id="UP000539111">
    <property type="component" value="Unassembled WGS sequence"/>
</dbReference>
<proteinExistence type="predicted"/>
<dbReference type="RefSeq" id="WP_179425525.1">
    <property type="nucleotide sequence ID" value="NZ_JACBZP010000001.1"/>
</dbReference>
<name>A0A7Z0A8C6_9MICO</name>
<protein>
    <submittedName>
        <fullName evidence="2">Putative membrane protein</fullName>
    </submittedName>
</protein>
<evidence type="ECO:0000313" key="2">
    <source>
        <dbReference type="EMBL" id="NYI66292.1"/>
    </source>
</evidence>
<feature type="transmembrane region" description="Helical" evidence="1">
    <location>
        <begin position="59"/>
        <end position="92"/>
    </location>
</feature>
<dbReference type="EMBL" id="JACBZP010000001">
    <property type="protein sequence ID" value="NYI66292.1"/>
    <property type="molecule type" value="Genomic_DNA"/>
</dbReference>
<keyword evidence="3" id="KW-1185">Reference proteome</keyword>
<evidence type="ECO:0000256" key="1">
    <source>
        <dbReference type="SAM" id="Phobius"/>
    </source>
</evidence>
<keyword evidence="1" id="KW-0812">Transmembrane</keyword>
<keyword evidence="1" id="KW-0472">Membrane</keyword>
<dbReference type="AlphaFoldDB" id="A0A7Z0A8C6"/>
<gene>
    <name evidence="2" type="ORF">BJY26_000598</name>
</gene>
<comment type="caution">
    <text evidence="2">The sequence shown here is derived from an EMBL/GenBank/DDBJ whole genome shotgun (WGS) entry which is preliminary data.</text>
</comment>
<sequence>MPYSVADYYRLNFRDRQAVKFAVDRGQRLDDPNLRPIAVATATGFLERGGVRVLKWPPVVVGVIIAAVILIWIGLWWLLLVALTVGIIGVIATERQARRLRPEWRESVAANQGTSRP</sequence>
<reference evidence="2 3" key="1">
    <citation type="submission" date="2020-07" db="EMBL/GenBank/DDBJ databases">
        <title>Sequencing the genomes of 1000 actinobacteria strains.</title>
        <authorList>
            <person name="Klenk H.-P."/>
        </authorList>
    </citation>
    <scope>NUCLEOTIDE SEQUENCE [LARGE SCALE GENOMIC DNA]</scope>
    <source>
        <strain evidence="2 3">DSM 26341</strain>
    </source>
</reference>
<organism evidence="2 3">
    <name type="scientific">Spelaeicoccus albus</name>
    <dbReference type="NCBI Taxonomy" id="1280376"/>
    <lineage>
        <taxon>Bacteria</taxon>
        <taxon>Bacillati</taxon>
        <taxon>Actinomycetota</taxon>
        <taxon>Actinomycetes</taxon>
        <taxon>Micrococcales</taxon>
        <taxon>Brevibacteriaceae</taxon>
        <taxon>Spelaeicoccus</taxon>
    </lineage>
</organism>
<keyword evidence="1" id="KW-1133">Transmembrane helix</keyword>
<evidence type="ECO:0000313" key="3">
    <source>
        <dbReference type="Proteomes" id="UP000539111"/>
    </source>
</evidence>